<dbReference type="Gene3D" id="2.60.40.1220">
    <property type="match status" value="1"/>
</dbReference>
<organism evidence="4 5">
    <name type="scientific">Marispirochaeta aestuarii</name>
    <dbReference type="NCBI Taxonomy" id="1963862"/>
    <lineage>
        <taxon>Bacteria</taxon>
        <taxon>Pseudomonadati</taxon>
        <taxon>Spirochaetota</taxon>
        <taxon>Spirochaetia</taxon>
        <taxon>Spirochaetales</taxon>
        <taxon>Spirochaetaceae</taxon>
        <taxon>Marispirochaeta</taxon>
    </lineage>
</organism>
<evidence type="ECO:0000256" key="1">
    <source>
        <dbReference type="ARBA" id="ARBA00022729"/>
    </source>
</evidence>
<dbReference type="Pfam" id="PF13205">
    <property type="entry name" value="Big_5"/>
    <property type="match status" value="1"/>
</dbReference>
<dbReference type="STRING" id="1963862.B4O97_15490"/>
<dbReference type="InterPro" id="IPR014755">
    <property type="entry name" value="Cu-Rt/internalin_Ig-like"/>
</dbReference>
<feature type="signal peptide" evidence="2">
    <location>
        <begin position="1"/>
        <end position="21"/>
    </location>
</feature>
<comment type="caution">
    <text evidence="4">The sequence shown here is derived from an EMBL/GenBank/DDBJ whole genome shotgun (WGS) entry which is preliminary data.</text>
</comment>
<reference evidence="4 5" key="1">
    <citation type="submission" date="2017-03" db="EMBL/GenBank/DDBJ databases">
        <title>Draft Genome sequence of Marispirochaeta sp. strain JC444.</title>
        <authorList>
            <person name="Shivani Y."/>
            <person name="Subhash Y."/>
            <person name="Sasikala C."/>
            <person name="Ramana C."/>
        </authorList>
    </citation>
    <scope>NUCLEOTIDE SEQUENCE [LARGE SCALE GENOMIC DNA]</scope>
    <source>
        <strain evidence="4 5">JC444</strain>
    </source>
</reference>
<evidence type="ECO:0000259" key="3">
    <source>
        <dbReference type="Pfam" id="PF13205"/>
    </source>
</evidence>
<name>A0A1Y1RUT8_9SPIO</name>
<dbReference type="InterPro" id="IPR032812">
    <property type="entry name" value="SbsA_Ig"/>
</dbReference>
<accession>A0A1Y1RUT8</accession>
<dbReference type="Proteomes" id="UP000192343">
    <property type="component" value="Unassembled WGS sequence"/>
</dbReference>
<evidence type="ECO:0000313" key="5">
    <source>
        <dbReference type="Proteomes" id="UP000192343"/>
    </source>
</evidence>
<evidence type="ECO:0000313" key="4">
    <source>
        <dbReference type="EMBL" id="ORC32855.1"/>
    </source>
</evidence>
<proteinExistence type="predicted"/>
<feature type="domain" description="SbsA Ig-like" evidence="3">
    <location>
        <begin position="43"/>
        <end position="142"/>
    </location>
</feature>
<dbReference type="EMBL" id="MWQY01000019">
    <property type="protein sequence ID" value="ORC32855.1"/>
    <property type="molecule type" value="Genomic_DNA"/>
</dbReference>
<gene>
    <name evidence="4" type="ORF">B4O97_15490</name>
</gene>
<feature type="chain" id="PRO_5012440503" description="SbsA Ig-like domain-containing protein" evidence="2">
    <location>
        <begin position="22"/>
        <end position="520"/>
    </location>
</feature>
<keyword evidence="1 2" id="KW-0732">Signal</keyword>
<dbReference type="OrthoDB" id="369504at2"/>
<dbReference type="RefSeq" id="WP_083052215.1">
    <property type="nucleotide sequence ID" value="NZ_MWQY01000019.1"/>
</dbReference>
<protein>
    <recommendedName>
        <fullName evidence="3">SbsA Ig-like domain-containing protein</fullName>
    </recommendedName>
</protein>
<keyword evidence="5" id="KW-1185">Reference proteome</keyword>
<dbReference type="AlphaFoldDB" id="A0A1Y1RUT8"/>
<sequence length="520" mass="55438">MKRLIGIFMLSAALLLVTTCSEPIDFVTEVETEVKIANDLFLEVVSFSPGKGAENINPQDPLEIEFDRSVALTSVSSDTVYISDGTSGLAFDNPDFNSVTNVLTIRPETPFQSEHSYTITVNGVRGTDNSSLQESVSWGFTTGKFPAGSFTVISQNPASLSGYTDSRTVNIGISVNDAGSSIDYVVSENENFGDPKVNGSLSALTATTVPFELSTGEGNKTVWFRVSCTIGGTYIIGNPVAVNIKLDSLDPVVSGVSLAGGASYSTSTAVPLTYSVSDAGSSSLSELFVKVDTTDIAGLFTHISSSPVSTNAYFGAANYVNKSATVTVYDRAGNFSQDSDTIYIDSIPPNAPSVSGTSPTLDRTPTWSWSTGGNGGAGVYQYRLNSGNWSSSTTATSYTPGSSLAYGSNTVSVMERDARYNWSPAGSRIIYVSPVYPFNKEKGVSLTPTIQWPGTFLATYDLQILNGHVWTTVAPGLDVNYFIVPLSQKLQPGVTYTWRYVTHSRGGTVYSSSYIFTTEE</sequence>
<evidence type="ECO:0000256" key="2">
    <source>
        <dbReference type="SAM" id="SignalP"/>
    </source>
</evidence>